<sequence>MGETEEITVECSPAGSLQLIDRFGGYDFLFVSFSPKNGLTGFFLWGRFFAIILPESSTVNTECSRGREIPAFWNTGGFQQ</sequence>
<dbReference type="EMBL" id="JACSNR010000001">
    <property type="protein sequence ID" value="MBM6922415.1"/>
    <property type="molecule type" value="Genomic_DNA"/>
</dbReference>
<gene>
    <name evidence="1" type="ORF">H9X81_01730</name>
</gene>
<evidence type="ECO:0000313" key="2">
    <source>
        <dbReference type="Proteomes" id="UP000724149"/>
    </source>
</evidence>
<protein>
    <submittedName>
        <fullName evidence="1">Uncharacterized protein</fullName>
    </submittedName>
</protein>
<evidence type="ECO:0000313" key="1">
    <source>
        <dbReference type="EMBL" id="MBM6922415.1"/>
    </source>
</evidence>
<reference evidence="1 2" key="1">
    <citation type="journal article" date="2021" name="Sci. Rep.">
        <title>The distribution of antibiotic resistance genes in chicken gut microbiota commensals.</title>
        <authorList>
            <person name="Juricova H."/>
            <person name="Matiasovicova J."/>
            <person name="Kubasova T."/>
            <person name="Cejkova D."/>
            <person name="Rychlik I."/>
        </authorList>
    </citation>
    <scope>NUCLEOTIDE SEQUENCE [LARGE SCALE GENOMIC DNA]</scope>
    <source>
        <strain evidence="1 2">An564</strain>
    </source>
</reference>
<proteinExistence type="predicted"/>
<organism evidence="1 2">
    <name type="scientific">Hydrogenoanaerobacterium saccharovorans</name>
    <dbReference type="NCBI Taxonomy" id="474960"/>
    <lineage>
        <taxon>Bacteria</taxon>
        <taxon>Bacillati</taxon>
        <taxon>Bacillota</taxon>
        <taxon>Clostridia</taxon>
        <taxon>Eubacteriales</taxon>
        <taxon>Oscillospiraceae</taxon>
        <taxon>Hydrogenoanaerobacterium</taxon>
    </lineage>
</organism>
<keyword evidence="2" id="KW-1185">Reference proteome</keyword>
<dbReference type="Proteomes" id="UP000724149">
    <property type="component" value="Unassembled WGS sequence"/>
</dbReference>
<name>A0ABS2GLQ6_9FIRM</name>
<comment type="caution">
    <text evidence="1">The sequence shown here is derived from an EMBL/GenBank/DDBJ whole genome shotgun (WGS) entry which is preliminary data.</text>
</comment>
<accession>A0ABS2GLQ6</accession>